<feature type="transmembrane region" description="Helical" evidence="1">
    <location>
        <begin position="68"/>
        <end position="96"/>
    </location>
</feature>
<reference evidence="3" key="1">
    <citation type="submission" date="2016-11" db="UniProtKB">
        <authorList>
            <consortium name="WormBaseParasite"/>
        </authorList>
    </citation>
    <scope>IDENTIFICATION</scope>
</reference>
<sequence>MQQPCLSQVTTVSCKLQEFPLIFCYIHCAATCFLLAASVALSLLFTAFDQDLKNEPMNKCSILLAVSQSFLTFALLTLLILLHAFGLVFITIASVLQRNK</sequence>
<dbReference type="Proteomes" id="UP000095282">
    <property type="component" value="Unplaced"/>
</dbReference>
<proteinExistence type="predicted"/>
<protein>
    <submittedName>
        <fullName evidence="3">PGG domain-containing protein</fullName>
    </submittedName>
</protein>
<name>A0A1I7U0E0_9PELO</name>
<keyword evidence="2" id="KW-1185">Reference proteome</keyword>
<organism evidence="2 3">
    <name type="scientific">Caenorhabditis tropicalis</name>
    <dbReference type="NCBI Taxonomy" id="1561998"/>
    <lineage>
        <taxon>Eukaryota</taxon>
        <taxon>Metazoa</taxon>
        <taxon>Ecdysozoa</taxon>
        <taxon>Nematoda</taxon>
        <taxon>Chromadorea</taxon>
        <taxon>Rhabditida</taxon>
        <taxon>Rhabditina</taxon>
        <taxon>Rhabditomorpha</taxon>
        <taxon>Rhabditoidea</taxon>
        <taxon>Rhabditidae</taxon>
        <taxon>Peloderinae</taxon>
        <taxon>Caenorhabditis</taxon>
    </lineage>
</organism>
<accession>A0A1I7U0E0</accession>
<dbReference type="AlphaFoldDB" id="A0A1I7U0E0"/>
<evidence type="ECO:0000256" key="1">
    <source>
        <dbReference type="SAM" id="Phobius"/>
    </source>
</evidence>
<keyword evidence="1" id="KW-1133">Transmembrane helix</keyword>
<keyword evidence="1" id="KW-0472">Membrane</keyword>
<dbReference type="WBParaSite" id="Csp11.Scaffold629.g13600.t1">
    <property type="protein sequence ID" value="Csp11.Scaffold629.g13600.t1"/>
    <property type="gene ID" value="Csp11.Scaffold629.g13600"/>
</dbReference>
<keyword evidence="1" id="KW-0812">Transmembrane</keyword>
<feature type="transmembrane region" description="Helical" evidence="1">
    <location>
        <begin position="21"/>
        <end position="48"/>
    </location>
</feature>
<evidence type="ECO:0000313" key="2">
    <source>
        <dbReference type="Proteomes" id="UP000095282"/>
    </source>
</evidence>
<evidence type="ECO:0000313" key="3">
    <source>
        <dbReference type="WBParaSite" id="Csp11.Scaffold629.g13600.t1"/>
    </source>
</evidence>